<comment type="pathway">
    <text evidence="1">Secondary metabolite biosynthesis; terpenoid biosynthesis.</text>
</comment>
<dbReference type="FunFam" id="3.40.50.2000:FF:000087">
    <property type="entry name" value="Glycosyltransferase"/>
    <property type="match status" value="1"/>
</dbReference>
<dbReference type="PANTHER" id="PTHR48049:SF84">
    <property type="entry name" value="UDP-GLYCOSYLTRANSFERASE 79A6"/>
    <property type="match status" value="1"/>
</dbReference>
<sequence>MSVPERMHIAIEESDEVCCKSCKQMEGSIGEYFEKHYQKPALWAGPMLSSPPVGSGGLDEKLDGWLKGFEEGSVVCHSPLDHPHIVKRLNQHPHKDSWKEFDILGKSKRTRNCAIRWVGATTFDLKTPLDRVFHKSLRSRVFIRSSELPLRGDQFINARLMSEELRVGIEVQKGEEDGSFTKEAICDAVMTVMDEESDVGKQIRINHTKWREILLRKGLEDGYINDFTSSLQSLVLEWGLHANVSIQNEAYMLMLKMSENSNQEKEKLHILMYPWLAFGHMTPFLHLANELAQIGHKISFFLPPKARPKLAHLNLHPHLISFVTVSVPAVDGLPDGVETTSETPMRAGPYLFDAYDLTRPHIESSLSQLRPDVVFYDFAAHWLPGLARKYGARPVYYSMFCTTFFAYLSPRARGLGPKGLMSEAEFMRAPPGFPLPEMGLRAHEARHHAWLNGFRVGLEKVPFWELFYRAIEESDAVCCRSCREMEGHFGDYLAKHFEKPLLWAGPLLPSPPGPDGLDEKLDGWLKGFEAKRVVYCAFGSEVIMFHKEQFQELLFGLELTGLPFLAVLKPPFDYETIESALPEGFLERVKGRGIVQDGWVQQQLILKHSSIGCFVNHCGAGTLLEALTSECPLVLFPQKCDNFINARLMSEVLRVGVEVERGEDDGFITREGVCNAIMTVVKEENEVGREIRANHAKWREFLLKDGLQEAYTNELNDKLLGLVGWGY</sequence>
<evidence type="ECO:0000313" key="4">
    <source>
        <dbReference type="EMBL" id="KAJ8441963.1"/>
    </source>
</evidence>
<evidence type="ECO:0000256" key="2">
    <source>
        <dbReference type="ARBA" id="ARBA00009995"/>
    </source>
</evidence>
<gene>
    <name evidence="4" type="ORF">Cgig2_020108</name>
</gene>
<evidence type="ECO:0000313" key="5">
    <source>
        <dbReference type="Proteomes" id="UP001153076"/>
    </source>
</evidence>
<dbReference type="FunFam" id="3.40.50.2000:FF:000037">
    <property type="entry name" value="Glycosyltransferase"/>
    <property type="match status" value="1"/>
</dbReference>
<dbReference type="CDD" id="cd03784">
    <property type="entry name" value="GT1_Gtf-like"/>
    <property type="match status" value="1"/>
</dbReference>
<keyword evidence="5" id="KW-1185">Reference proteome</keyword>
<organism evidence="4 5">
    <name type="scientific">Carnegiea gigantea</name>
    <dbReference type="NCBI Taxonomy" id="171969"/>
    <lineage>
        <taxon>Eukaryota</taxon>
        <taxon>Viridiplantae</taxon>
        <taxon>Streptophyta</taxon>
        <taxon>Embryophyta</taxon>
        <taxon>Tracheophyta</taxon>
        <taxon>Spermatophyta</taxon>
        <taxon>Magnoliopsida</taxon>
        <taxon>eudicotyledons</taxon>
        <taxon>Gunneridae</taxon>
        <taxon>Pentapetalae</taxon>
        <taxon>Caryophyllales</taxon>
        <taxon>Cactineae</taxon>
        <taxon>Cactaceae</taxon>
        <taxon>Cactoideae</taxon>
        <taxon>Echinocereeae</taxon>
        <taxon>Carnegiea</taxon>
    </lineage>
</organism>
<dbReference type="InterPro" id="IPR002213">
    <property type="entry name" value="UDP_glucos_trans"/>
</dbReference>
<keyword evidence="3" id="KW-0808">Transferase</keyword>
<evidence type="ECO:0000256" key="3">
    <source>
        <dbReference type="ARBA" id="ARBA00022679"/>
    </source>
</evidence>
<dbReference type="OrthoDB" id="5835829at2759"/>
<dbReference type="InterPro" id="IPR050481">
    <property type="entry name" value="UDP-glycosyltransf_plant"/>
</dbReference>
<comment type="caution">
    <text evidence="4">The sequence shown here is derived from an EMBL/GenBank/DDBJ whole genome shotgun (WGS) entry which is preliminary data.</text>
</comment>
<accession>A0A9Q1KFM5</accession>
<dbReference type="Gene3D" id="3.40.50.2000">
    <property type="entry name" value="Glycogen Phosphorylase B"/>
    <property type="match status" value="3"/>
</dbReference>
<comment type="similarity">
    <text evidence="2">Belongs to the UDP-glycosyltransferase family.</text>
</comment>
<name>A0A9Q1KFM5_9CARY</name>
<proteinExistence type="inferred from homology"/>
<reference evidence="4" key="1">
    <citation type="submission" date="2022-04" db="EMBL/GenBank/DDBJ databases">
        <title>Carnegiea gigantea Genome sequencing and assembly v2.</title>
        <authorList>
            <person name="Copetti D."/>
            <person name="Sanderson M.J."/>
            <person name="Burquez A."/>
            <person name="Wojciechowski M.F."/>
        </authorList>
    </citation>
    <scope>NUCLEOTIDE SEQUENCE</scope>
    <source>
        <strain evidence="4">SGP5-SGP5p</strain>
        <tissue evidence="4">Aerial part</tissue>
    </source>
</reference>
<dbReference type="GO" id="GO:0035251">
    <property type="term" value="F:UDP-glucosyltransferase activity"/>
    <property type="evidence" value="ECO:0007669"/>
    <property type="project" value="InterPro"/>
</dbReference>
<dbReference type="SUPFAM" id="SSF53756">
    <property type="entry name" value="UDP-Glycosyltransferase/glycogen phosphorylase"/>
    <property type="match status" value="2"/>
</dbReference>
<dbReference type="EMBL" id="JAKOGI010000149">
    <property type="protein sequence ID" value="KAJ8441963.1"/>
    <property type="molecule type" value="Genomic_DNA"/>
</dbReference>
<evidence type="ECO:0000256" key="1">
    <source>
        <dbReference type="ARBA" id="ARBA00004721"/>
    </source>
</evidence>
<dbReference type="Proteomes" id="UP001153076">
    <property type="component" value="Unassembled WGS sequence"/>
</dbReference>
<dbReference type="PANTHER" id="PTHR48049">
    <property type="entry name" value="GLYCOSYLTRANSFERASE"/>
    <property type="match status" value="1"/>
</dbReference>
<dbReference type="AlphaFoldDB" id="A0A9Q1KFM5"/>
<protein>
    <submittedName>
        <fullName evidence="4">Uncharacterized protein</fullName>
    </submittedName>
</protein>
<dbReference type="Pfam" id="PF00201">
    <property type="entry name" value="UDPGT"/>
    <property type="match status" value="1"/>
</dbReference>